<dbReference type="PANTHER" id="PTHR33904:SF1">
    <property type="entry name" value="ESSENTIAL MCU REGULATOR, MITOCHONDRIAL"/>
    <property type="match status" value="1"/>
</dbReference>
<evidence type="ECO:0000313" key="15">
    <source>
        <dbReference type="EMBL" id="VDO99521.1"/>
    </source>
</evidence>
<dbReference type="WBParaSite" id="SBAD_0000309901-mRNA-1">
    <property type="protein sequence ID" value="SBAD_0000309901-mRNA-1"/>
    <property type="gene ID" value="SBAD_0000309901"/>
</dbReference>
<evidence type="ECO:0000256" key="4">
    <source>
        <dbReference type="ARBA" id="ARBA00022448"/>
    </source>
</evidence>
<sequence length="62" mass="6738">MFSTAAVRNDGLVAEQPFKLRFGLLKVSSVTFAGLLIGGLLAKSGAEFLEENEIFAHEHDED</sequence>
<protein>
    <recommendedName>
        <fullName evidence="3 14">Essential MCU regulator, mitochondrial</fullName>
    </recommendedName>
    <alternativeName>
        <fullName evidence="14">Single-pass membrane protein with aspartate-rich tail 1, mitochondrial</fullName>
    </alternativeName>
</protein>
<dbReference type="EMBL" id="UZAM01007498">
    <property type="protein sequence ID" value="VDO99521.1"/>
    <property type="molecule type" value="Genomic_DNA"/>
</dbReference>
<keyword evidence="8 14" id="KW-0106">Calcium</keyword>
<evidence type="ECO:0000313" key="16">
    <source>
        <dbReference type="Proteomes" id="UP000270296"/>
    </source>
</evidence>
<dbReference type="GO" id="GO:0036444">
    <property type="term" value="P:calcium import into the mitochondrion"/>
    <property type="evidence" value="ECO:0007669"/>
    <property type="project" value="UniProtKB-UniRule"/>
</dbReference>
<keyword evidence="9 14" id="KW-0809">Transit peptide</keyword>
<comment type="subcellular location">
    <subcellularLocation>
        <location evidence="1 14">Mitochondrion inner membrane</location>
        <topology evidence="1 14">Single-pass membrane protein</topology>
    </subcellularLocation>
</comment>
<evidence type="ECO:0000256" key="14">
    <source>
        <dbReference type="RuleBase" id="RU369077"/>
    </source>
</evidence>
<dbReference type="PANTHER" id="PTHR33904">
    <property type="entry name" value="ESSENTIAL MCU REGULATOR, MITOCHONDRIAL"/>
    <property type="match status" value="1"/>
</dbReference>
<reference evidence="15 16" key="2">
    <citation type="submission" date="2018-11" db="EMBL/GenBank/DDBJ databases">
        <authorList>
            <consortium name="Pathogen Informatics"/>
        </authorList>
    </citation>
    <scope>NUCLEOTIDE SEQUENCE [LARGE SCALE GENOMIC DNA]</scope>
</reference>
<evidence type="ECO:0000256" key="13">
    <source>
        <dbReference type="ARBA" id="ARBA00023136"/>
    </source>
</evidence>
<evidence type="ECO:0000256" key="9">
    <source>
        <dbReference type="ARBA" id="ARBA00022946"/>
    </source>
</evidence>
<keyword evidence="10 14" id="KW-1133">Transmembrane helix</keyword>
<gene>
    <name evidence="15" type="ORF">SBAD_LOCUS2960</name>
</gene>
<evidence type="ECO:0000256" key="12">
    <source>
        <dbReference type="ARBA" id="ARBA00023128"/>
    </source>
</evidence>
<evidence type="ECO:0000256" key="8">
    <source>
        <dbReference type="ARBA" id="ARBA00022837"/>
    </source>
</evidence>
<evidence type="ECO:0000313" key="17">
    <source>
        <dbReference type="WBParaSite" id="SBAD_0000309901-mRNA-1"/>
    </source>
</evidence>
<keyword evidence="7 14" id="KW-0999">Mitochondrion inner membrane</keyword>
<reference evidence="17" key="1">
    <citation type="submission" date="2016-06" db="UniProtKB">
        <authorList>
            <consortium name="WormBaseParasite"/>
        </authorList>
    </citation>
    <scope>IDENTIFICATION</scope>
</reference>
<dbReference type="Pfam" id="PF10161">
    <property type="entry name" value="DDDD"/>
    <property type="match status" value="1"/>
</dbReference>
<evidence type="ECO:0000256" key="3">
    <source>
        <dbReference type="ARBA" id="ARBA00022180"/>
    </source>
</evidence>
<dbReference type="Proteomes" id="UP000270296">
    <property type="component" value="Unassembled WGS sequence"/>
</dbReference>
<evidence type="ECO:0000256" key="1">
    <source>
        <dbReference type="ARBA" id="ARBA00004434"/>
    </source>
</evidence>
<dbReference type="GO" id="GO:0051560">
    <property type="term" value="P:mitochondrial calcium ion homeostasis"/>
    <property type="evidence" value="ECO:0007669"/>
    <property type="project" value="UniProtKB-UniRule"/>
</dbReference>
<evidence type="ECO:0000256" key="10">
    <source>
        <dbReference type="ARBA" id="ARBA00022989"/>
    </source>
</evidence>
<evidence type="ECO:0000256" key="11">
    <source>
        <dbReference type="ARBA" id="ARBA00023065"/>
    </source>
</evidence>
<keyword evidence="6 14" id="KW-0812">Transmembrane</keyword>
<name>A0A183IH65_9BILA</name>
<dbReference type="GO" id="GO:1990246">
    <property type="term" value="C:uniplex complex"/>
    <property type="evidence" value="ECO:0007669"/>
    <property type="project" value="UniProtKB-UniRule"/>
</dbReference>
<accession>A0A183IH65</accession>
<keyword evidence="13 14" id="KW-0472">Membrane</keyword>
<dbReference type="InterPro" id="IPR018782">
    <property type="entry name" value="MCU_reg"/>
</dbReference>
<keyword evidence="11 14" id="KW-0406">Ion transport</keyword>
<comment type="subunit">
    <text evidence="14">Component of the uniplex complex. Interacts (via the transmembrane region) with MCU (via the first transmembrane region); the interaction is direct.</text>
</comment>
<evidence type="ECO:0000256" key="2">
    <source>
        <dbReference type="ARBA" id="ARBA00008958"/>
    </source>
</evidence>
<keyword evidence="5 14" id="KW-0109">Calcium transport</keyword>
<keyword evidence="12 14" id="KW-0496">Mitochondrion</keyword>
<evidence type="ECO:0000256" key="6">
    <source>
        <dbReference type="ARBA" id="ARBA00022692"/>
    </source>
</evidence>
<evidence type="ECO:0000256" key="5">
    <source>
        <dbReference type="ARBA" id="ARBA00022568"/>
    </source>
</evidence>
<organism evidence="17">
    <name type="scientific">Soboliphyme baturini</name>
    <dbReference type="NCBI Taxonomy" id="241478"/>
    <lineage>
        <taxon>Eukaryota</taxon>
        <taxon>Metazoa</taxon>
        <taxon>Ecdysozoa</taxon>
        <taxon>Nematoda</taxon>
        <taxon>Enoplea</taxon>
        <taxon>Dorylaimia</taxon>
        <taxon>Dioctophymatida</taxon>
        <taxon>Dioctophymatoidea</taxon>
        <taxon>Soboliphymatidae</taxon>
        <taxon>Soboliphyme</taxon>
    </lineage>
</organism>
<proteinExistence type="inferred from homology"/>
<keyword evidence="4 14" id="KW-0813">Transport</keyword>
<keyword evidence="16" id="KW-1185">Reference proteome</keyword>
<comment type="similarity">
    <text evidence="2 14">Belongs to the SMDT1/EMRE family.</text>
</comment>
<evidence type="ECO:0000256" key="7">
    <source>
        <dbReference type="ARBA" id="ARBA00022792"/>
    </source>
</evidence>
<dbReference type="AlphaFoldDB" id="A0A183IH65"/>
<feature type="transmembrane region" description="Helical" evidence="14">
    <location>
        <begin position="20"/>
        <end position="42"/>
    </location>
</feature>
<dbReference type="OrthoDB" id="10039145at2759"/>
<comment type="function">
    <text evidence="14">Essential regulatory subunit of the mitochondrial calcium uniporter complex (uniplex), a complex that mediates calcium uptake into mitochondria.</text>
</comment>